<dbReference type="InterPro" id="IPR015943">
    <property type="entry name" value="WD40/YVTN_repeat-like_dom_sf"/>
</dbReference>
<proteinExistence type="predicted"/>
<feature type="compositionally biased region" description="Low complexity" evidence="2">
    <location>
        <begin position="470"/>
        <end position="482"/>
    </location>
</feature>
<keyword evidence="4" id="KW-1185">Reference proteome</keyword>
<feature type="region of interest" description="Disordered" evidence="2">
    <location>
        <begin position="430"/>
        <end position="482"/>
    </location>
</feature>
<dbReference type="SUPFAM" id="SSF50978">
    <property type="entry name" value="WD40 repeat-like"/>
    <property type="match status" value="1"/>
</dbReference>
<dbReference type="Pfam" id="PF00400">
    <property type="entry name" value="WD40"/>
    <property type="match status" value="2"/>
</dbReference>
<dbReference type="PROSITE" id="PS50294">
    <property type="entry name" value="WD_REPEATS_REGION"/>
    <property type="match status" value="1"/>
</dbReference>
<reference evidence="3 4" key="1">
    <citation type="journal article" date="2018" name="Sci. Rep.">
        <title>Raphidocelis subcapitata (=Pseudokirchneriella subcapitata) provides an insight into genome evolution and environmental adaptations in the Sphaeropleales.</title>
        <authorList>
            <person name="Suzuki S."/>
            <person name="Yamaguchi H."/>
            <person name="Nakajima N."/>
            <person name="Kawachi M."/>
        </authorList>
    </citation>
    <scope>NUCLEOTIDE SEQUENCE [LARGE SCALE GENOMIC DNA]</scope>
    <source>
        <strain evidence="3 4">NIES-35</strain>
    </source>
</reference>
<dbReference type="PANTHER" id="PTHR45296:SF1">
    <property type="entry name" value="TRANSDUCIN_WD40 REPEAT-LIKE SUPERFAMILY PROTEIN"/>
    <property type="match status" value="1"/>
</dbReference>
<evidence type="ECO:0000256" key="1">
    <source>
        <dbReference type="PROSITE-ProRule" id="PRU00221"/>
    </source>
</evidence>
<gene>
    <name evidence="3" type="ORF">Rsub_03993</name>
</gene>
<feature type="compositionally biased region" description="Low complexity" evidence="2">
    <location>
        <begin position="430"/>
        <end position="462"/>
    </location>
</feature>
<feature type="compositionally biased region" description="Gly residues" evidence="2">
    <location>
        <begin position="298"/>
        <end position="310"/>
    </location>
</feature>
<protein>
    <submittedName>
        <fullName evidence="3">Uncharacterized protein</fullName>
    </submittedName>
</protein>
<dbReference type="FunCoup" id="A0A2V0NWH5">
    <property type="interactions" value="1282"/>
</dbReference>
<dbReference type="InterPro" id="IPR001680">
    <property type="entry name" value="WD40_rpt"/>
</dbReference>
<dbReference type="PROSITE" id="PS50082">
    <property type="entry name" value="WD_REPEATS_2"/>
    <property type="match status" value="2"/>
</dbReference>
<dbReference type="PANTHER" id="PTHR45296">
    <property type="entry name" value="TRANSDUCIN/WD40 REPEAT-LIKE SUPERFAMILY PROTEIN"/>
    <property type="match status" value="1"/>
</dbReference>
<organism evidence="3 4">
    <name type="scientific">Raphidocelis subcapitata</name>
    <dbReference type="NCBI Taxonomy" id="307507"/>
    <lineage>
        <taxon>Eukaryota</taxon>
        <taxon>Viridiplantae</taxon>
        <taxon>Chlorophyta</taxon>
        <taxon>core chlorophytes</taxon>
        <taxon>Chlorophyceae</taxon>
        <taxon>CS clade</taxon>
        <taxon>Sphaeropleales</taxon>
        <taxon>Selenastraceae</taxon>
        <taxon>Raphidocelis</taxon>
    </lineage>
</organism>
<dbReference type="OrthoDB" id="551229at2759"/>
<accession>A0A2V0NWH5</accession>
<dbReference type="InParanoid" id="A0A2V0NWH5"/>
<feature type="region of interest" description="Disordered" evidence="2">
    <location>
        <begin position="297"/>
        <end position="339"/>
    </location>
</feature>
<keyword evidence="1" id="KW-0853">WD repeat</keyword>
<feature type="compositionally biased region" description="Low complexity" evidence="2">
    <location>
        <begin position="319"/>
        <end position="339"/>
    </location>
</feature>
<dbReference type="InterPro" id="IPR036322">
    <property type="entry name" value="WD40_repeat_dom_sf"/>
</dbReference>
<comment type="caution">
    <text evidence="3">The sequence shown here is derived from an EMBL/GenBank/DDBJ whole genome shotgun (WGS) entry which is preliminary data.</text>
</comment>
<evidence type="ECO:0000256" key="2">
    <source>
        <dbReference type="SAM" id="MobiDB-lite"/>
    </source>
</evidence>
<name>A0A2V0NWH5_9CHLO</name>
<dbReference type="SMART" id="SM00320">
    <property type="entry name" value="WD40"/>
    <property type="match status" value="4"/>
</dbReference>
<dbReference type="AlphaFoldDB" id="A0A2V0NWH5"/>
<feature type="repeat" description="WD" evidence="1">
    <location>
        <begin position="352"/>
        <end position="387"/>
    </location>
</feature>
<sequence length="550" mass="54804">MARILRLRGHSDSVISLAASSEGGLLASGSEDGCIAVHDVAAALSAPAAAGTIGPAFLWRPPAADQGSSSGAAAEEDPEPITALAFHPRDRSVLFAAAGPRLLRVKLPLSDSGGNAGAAGGGGVTVTALLTEEQAAAPGAHEGDGADEINSISVHASGSRLAAADDGGAVRVYELPASGPGPARRVAELRGAHPPIASAVAFRRHRPWELLAGGLDSRVTRWDFSTRGGRLLGAWTMGAPPEGEAAPAGGSDAAAPRLCNPPMVHCLSTPPGDGPAARRLVAAACGDGAVAVFSVEAAGGGGGSSTGTGSAGKRKPVKQQQQQQQRQQQPPQAAEPAAYAGQDVSLWLGREAGGHARPASAVAFLSAAGGGRYVASGGEDRRLVVWDWQAATSGSRSSTAAADTPASAGEAAAAAGAALAADSPGAAGAAGVAAAGERQTQQQQGPQGQNGQRPATAAQRTPAPAPPPLVLSAAPAPSAGAAPCAWSHNHGRKVNAIASLCFKRGPTSQQQQGQQGQQQEQAQQQAASEFLCVADTSKTITLYTVLLQQQ</sequence>
<evidence type="ECO:0000313" key="4">
    <source>
        <dbReference type="Proteomes" id="UP000247498"/>
    </source>
</evidence>
<dbReference type="Proteomes" id="UP000247498">
    <property type="component" value="Unassembled WGS sequence"/>
</dbReference>
<evidence type="ECO:0000313" key="3">
    <source>
        <dbReference type="EMBL" id="GBF91689.1"/>
    </source>
</evidence>
<feature type="repeat" description="WD" evidence="1">
    <location>
        <begin position="7"/>
        <end position="40"/>
    </location>
</feature>
<dbReference type="EMBL" id="BDRX01000026">
    <property type="protein sequence ID" value="GBF91689.1"/>
    <property type="molecule type" value="Genomic_DNA"/>
</dbReference>
<dbReference type="STRING" id="307507.A0A2V0NWH5"/>
<dbReference type="Gene3D" id="2.130.10.10">
    <property type="entry name" value="YVTN repeat-like/Quinoprotein amine dehydrogenase"/>
    <property type="match status" value="2"/>
</dbReference>